<accession>A0ABR7Z5E3</accession>
<dbReference type="RefSeq" id="WP_190423209.1">
    <property type="nucleotide sequence ID" value="NZ_JAAOCA010000024.1"/>
</dbReference>
<gene>
    <name evidence="1" type="ORF">HAQ05_18550</name>
</gene>
<evidence type="ECO:0000313" key="1">
    <source>
        <dbReference type="EMBL" id="MBD1600690.1"/>
    </source>
</evidence>
<evidence type="ECO:0000313" key="2">
    <source>
        <dbReference type="Proteomes" id="UP000805841"/>
    </source>
</evidence>
<protein>
    <submittedName>
        <fullName evidence="1">DUF1652 domain-containing protein</fullName>
    </submittedName>
</protein>
<proteinExistence type="predicted"/>
<name>A0ABR7Z5E3_9PSED</name>
<keyword evidence="2" id="KW-1185">Reference proteome</keyword>
<comment type="caution">
    <text evidence="1">The sequence shown here is derived from an EMBL/GenBank/DDBJ whole genome shotgun (WGS) entry which is preliminary data.</text>
</comment>
<reference evidence="1 2" key="1">
    <citation type="journal article" date="2020" name="Insects">
        <title>Bacteria Belonging to Pseudomonas typographi sp. nov. from the Bark Beetle Ips typographus Have Genomic Potential to Aid in the Host Ecology.</title>
        <authorList>
            <person name="Peral-Aranega E."/>
            <person name="Saati-Santamaria Z."/>
            <person name="Kolarik M."/>
            <person name="Rivas R."/>
            <person name="Garcia-Fraile P."/>
        </authorList>
    </citation>
    <scope>NUCLEOTIDE SEQUENCE [LARGE SCALE GENOMIC DNA]</scope>
    <source>
        <strain evidence="1 2">CA3A</strain>
    </source>
</reference>
<dbReference type="Proteomes" id="UP000805841">
    <property type="component" value="Unassembled WGS sequence"/>
</dbReference>
<dbReference type="Pfam" id="PF07865">
    <property type="entry name" value="DUF1652"/>
    <property type="match status" value="1"/>
</dbReference>
<sequence length="95" mass="10506">MIPNAELRRIIESSFRPLACSCQMHPGGSMTVEVWDPATGQVDLLAVGLPIGELVNIRAVNNLVAELRGELKANQEWFERSHRQDGKPSALRNQA</sequence>
<dbReference type="InterPro" id="IPR012448">
    <property type="entry name" value="DUF1652"/>
</dbReference>
<dbReference type="EMBL" id="JAAOCA010000024">
    <property type="protein sequence ID" value="MBD1600690.1"/>
    <property type="molecule type" value="Genomic_DNA"/>
</dbReference>
<organism evidence="1 2">
    <name type="scientific">Pseudomonas typographi</name>
    <dbReference type="NCBI Taxonomy" id="2715964"/>
    <lineage>
        <taxon>Bacteria</taxon>
        <taxon>Pseudomonadati</taxon>
        <taxon>Pseudomonadota</taxon>
        <taxon>Gammaproteobacteria</taxon>
        <taxon>Pseudomonadales</taxon>
        <taxon>Pseudomonadaceae</taxon>
        <taxon>Pseudomonas</taxon>
    </lineage>
</organism>